<evidence type="ECO:0000313" key="2">
    <source>
        <dbReference type="Proteomes" id="UP000191672"/>
    </source>
</evidence>
<sequence length="200" mass="22774">MAVIEVALLHFKAEQDPSVTEALIQAQKAQEEHSKHKVRFLRQIEDPSCFYLMAGWESLERHSTQSIHYQGHLVQLADRIEVDWMFHLDADPSTFAIPFDAPVIAIGRYFVEASKKEEFTSILKPIVSGLADTTKKSFSYCSAWRIDKGGEDEEFVFFSGWKDIADHIEFAKSEAAENIAKLSQLVKGVEVKHACVQKWE</sequence>
<dbReference type="PANTHER" id="PTHR42052:SF1">
    <property type="entry name" value="ABM DOMAIN-CONTAINING PROTEIN"/>
    <property type="match status" value="1"/>
</dbReference>
<reference evidence="2" key="1">
    <citation type="journal article" date="2017" name="Nat. Microbiol.">
        <title>Global analysis of biosynthetic gene clusters reveals vast potential of secondary metabolite production in Penicillium species.</title>
        <authorList>
            <person name="Nielsen J.C."/>
            <person name="Grijseels S."/>
            <person name="Prigent S."/>
            <person name="Ji B."/>
            <person name="Dainat J."/>
            <person name="Nielsen K.F."/>
            <person name="Frisvad J.C."/>
            <person name="Workman M."/>
            <person name="Nielsen J."/>
        </authorList>
    </citation>
    <scope>NUCLEOTIDE SEQUENCE [LARGE SCALE GENOMIC DNA]</scope>
    <source>
        <strain evidence="2">IBT 31811</strain>
    </source>
</reference>
<accession>A0A1V6PV95</accession>
<evidence type="ECO:0008006" key="3">
    <source>
        <dbReference type="Google" id="ProtNLM"/>
    </source>
</evidence>
<dbReference type="Gene3D" id="3.30.70.100">
    <property type="match status" value="2"/>
</dbReference>
<organism evidence="1 2">
    <name type="scientific">Penicillium antarcticum</name>
    <dbReference type="NCBI Taxonomy" id="416450"/>
    <lineage>
        <taxon>Eukaryota</taxon>
        <taxon>Fungi</taxon>
        <taxon>Dikarya</taxon>
        <taxon>Ascomycota</taxon>
        <taxon>Pezizomycotina</taxon>
        <taxon>Eurotiomycetes</taxon>
        <taxon>Eurotiomycetidae</taxon>
        <taxon>Eurotiales</taxon>
        <taxon>Aspergillaceae</taxon>
        <taxon>Penicillium</taxon>
    </lineage>
</organism>
<proteinExistence type="predicted"/>
<protein>
    <recommendedName>
        <fullName evidence="3">ABM domain-containing protein</fullName>
    </recommendedName>
</protein>
<dbReference type="EMBL" id="MDYN01000030">
    <property type="protein sequence ID" value="OQD80964.1"/>
    <property type="molecule type" value="Genomic_DNA"/>
</dbReference>
<gene>
    <name evidence="1" type="ORF">PENANT_c030G09773</name>
</gene>
<dbReference type="AlphaFoldDB" id="A0A1V6PV95"/>
<evidence type="ECO:0000313" key="1">
    <source>
        <dbReference type="EMBL" id="OQD80964.1"/>
    </source>
</evidence>
<dbReference type="Proteomes" id="UP000191672">
    <property type="component" value="Unassembled WGS sequence"/>
</dbReference>
<comment type="caution">
    <text evidence="1">The sequence shown here is derived from an EMBL/GenBank/DDBJ whole genome shotgun (WGS) entry which is preliminary data.</text>
</comment>
<name>A0A1V6PV95_9EURO</name>
<keyword evidence="2" id="KW-1185">Reference proteome</keyword>
<dbReference type="PANTHER" id="PTHR42052">
    <property type="entry name" value="ABM DOMAIN-CONTAINING PROTEIN"/>
    <property type="match status" value="1"/>
</dbReference>